<dbReference type="Gene3D" id="3.20.20.70">
    <property type="entry name" value="Aldolase class I"/>
    <property type="match status" value="1"/>
</dbReference>
<dbReference type="Proteomes" id="UP000050827">
    <property type="component" value="Unassembled WGS sequence"/>
</dbReference>
<evidence type="ECO:0000313" key="2">
    <source>
        <dbReference type="Proteomes" id="UP000050827"/>
    </source>
</evidence>
<dbReference type="GO" id="GO:0005975">
    <property type="term" value="P:carbohydrate metabolic process"/>
    <property type="evidence" value="ECO:0007669"/>
    <property type="project" value="InterPro"/>
</dbReference>
<sequence length="413" mass="46982">MDYILRENKKLAKETNINRTIFAACPNSIAVMKASLNSAKRCNAPIKFATTLNQVDLDGGYTGFTPRQFVNKIRQYAKSINLKTPVIIAIDHGGPWLKDRHRKEGLNYEQTMTEVKATFEAAIEAGYDLIHVDPTIDTTLPKGEIIAIETVAARTVELITHCETYRTRNDFPKIAYEVGTEEVHGGLVDLTVFTKFFELLKTGLQREGLTDVWPCFVVGKVGTDLHTTEFDPEVAKTIVGIAAEYGSVIKGHYSDNVTNPEAYPKSGMGGANVGPEFTEREYEGLMELEEIEKQLHNENKVAKLSNIKKSLWNAVIDSGRWRKWLSEGENSDDFYKNSFERQEWLIKTGCRYIWQNHEVVACRVELYENLENNGVKAEQILLAHIERAMDKYFYKFNLINLNDILQERTLEVV</sequence>
<dbReference type="AlphaFoldDB" id="A0A0Q1DSG9"/>
<dbReference type="InterPro" id="IPR012062">
    <property type="entry name" value="GatZ/KbaZ-like"/>
</dbReference>
<protein>
    <recommendedName>
        <fullName evidence="3">Tagatose-bisphosphate aldolase</fullName>
    </recommendedName>
</protein>
<comment type="caution">
    <text evidence="1">The sequence shown here is derived from an EMBL/GenBank/DDBJ whole genome shotgun (WGS) entry which is preliminary data.</text>
</comment>
<organism evidence="1 2">
    <name type="scientific">Flagellimonas eckloniae</name>
    <dbReference type="NCBI Taxonomy" id="346185"/>
    <lineage>
        <taxon>Bacteria</taxon>
        <taxon>Pseudomonadati</taxon>
        <taxon>Bacteroidota</taxon>
        <taxon>Flavobacteriia</taxon>
        <taxon>Flavobacteriales</taxon>
        <taxon>Flavobacteriaceae</taxon>
        <taxon>Flagellimonas</taxon>
    </lineage>
</organism>
<evidence type="ECO:0008006" key="3">
    <source>
        <dbReference type="Google" id="ProtNLM"/>
    </source>
</evidence>
<dbReference type="Gene3D" id="1.10.400.20">
    <property type="entry name" value="putative tagatose 6-phosphate kinase domain like"/>
    <property type="match status" value="1"/>
</dbReference>
<dbReference type="Pfam" id="PF08013">
    <property type="entry name" value="GatZ_KbaZ-like"/>
    <property type="match status" value="1"/>
</dbReference>
<dbReference type="STRING" id="346185.AAY42_13210"/>
<gene>
    <name evidence="1" type="ORF">AAY42_13210</name>
</gene>
<accession>A0A0Q1DSG9</accession>
<keyword evidence="2" id="KW-1185">Reference proteome</keyword>
<name>A0A0Q1DSG9_9FLAO</name>
<dbReference type="InterPro" id="IPR013785">
    <property type="entry name" value="Aldolase_TIM"/>
</dbReference>
<proteinExistence type="predicted"/>
<dbReference type="PATRIC" id="fig|1547436.3.peg.2725"/>
<dbReference type="EMBL" id="LCTZ01000002">
    <property type="protein sequence ID" value="KQC31760.1"/>
    <property type="molecule type" value="Genomic_DNA"/>
</dbReference>
<dbReference type="SUPFAM" id="SSF51569">
    <property type="entry name" value="Aldolase"/>
    <property type="match status" value="1"/>
</dbReference>
<reference evidence="1 2" key="1">
    <citation type="submission" date="2015-04" db="EMBL/GenBank/DDBJ databases">
        <title>Complete genome of flavobacterium.</title>
        <authorList>
            <person name="Kwon Y.M."/>
            <person name="Kim S.-J."/>
        </authorList>
    </citation>
    <scope>NUCLEOTIDE SEQUENCE [LARGE SCALE GENOMIC DNA]</scope>
    <source>
        <strain evidence="1 2">DK169</strain>
    </source>
</reference>
<evidence type="ECO:0000313" key="1">
    <source>
        <dbReference type="EMBL" id="KQC31760.1"/>
    </source>
</evidence>